<comment type="catalytic activity">
    <reaction evidence="12">
        <text>a hydroperoxide + [thioredoxin]-dithiol = an alcohol + [thioredoxin]-disulfide + H2O</text>
        <dbReference type="Rhea" id="RHEA:62620"/>
        <dbReference type="Rhea" id="RHEA-COMP:10698"/>
        <dbReference type="Rhea" id="RHEA-COMP:10700"/>
        <dbReference type="ChEBI" id="CHEBI:15377"/>
        <dbReference type="ChEBI" id="CHEBI:29950"/>
        <dbReference type="ChEBI" id="CHEBI:30879"/>
        <dbReference type="ChEBI" id="CHEBI:35924"/>
        <dbReference type="ChEBI" id="CHEBI:50058"/>
        <dbReference type="EC" id="1.11.1.24"/>
    </reaction>
</comment>
<dbReference type="FunFam" id="3.40.30.10:FF:000007">
    <property type="entry name" value="Thioredoxin-dependent thiol peroxidase"/>
    <property type="match status" value="1"/>
</dbReference>
<dbReference type="GO" id="GO:0005737">
    <property type="term" value="C:cytoplasm"/>
    <property type="evidence" value="ECO:0007669"/>
    <property type="project" value="TreeGrafter"/>
</dbReference>
<comment type="similarity">
    <text evidence="10">Belongs to the peroxiredoxin family. BCP/PrxQ subfamily.</text>
</comment>
<dbReference type="NCBIfam" id="NF006960">
    <property type="entry name" value="PRK09437.1"/>
    <property type="match status" value="1"/>
</dbReference>
<evidence type="ECO:0000256" key="3">
    <source>
        <dbReference type="ARBA" id="ARBA00013017"/>
    </source>
</evidence>
<name>A0A238JDU1_9RHOB</name>
<dbReference type="PROSITE" id="PS51352">
    <property type="entry name" value="THIOREDOXIN_2"/>
    <property type="match status" value="1"/>
</dbReference>
<evidence type="ECO:0000256" key="5">
    <source>
        <dbReference type="ARBA" id="ARBA00022862"/>
    </source>
</evidence>
<dbReference type="GO" id="GO:0008379">
    <property type="term" value="F:thioredoxin peroxidase activity"/>
    <property type="evidence" value="ECO:0007669"/>
    <property type="project" value="TreeGrafter"/>
</dbReference>
<evidence type="ECO:0000313" key="17">
    <source>
        <dbReference type="Proteomes" id="UP000225972"/>
    </source>
</evidence>
<evidence type="ECO:0000313" key="16">
    <source>
        <dbReference type="EMBL" id="SMX28838.1"/>
    </source>
</evidence>
<organism evidence="16 17">
    <name type="scientific">Pelagimonas phthalicica</name>
    <dbReference type="NCBI Taxonomy" id="1037362"/>
    <lineage>
        <taxon>Bacteria</taxon>
        <taxon>Pseudomonadati</taxon>
        <taxon>Pseudomonadota</taxon>
        <taxon>Alphaproteobacteria</taxon>
        <taxon>Rhodobacterales</taxon>
        <taxon>Roseobacteraceae</taxon>
        <taxon>Pelagimonas</taxon>
    </lineage>
</organism>
<dbReference type="InterPro" id="IPR050924">
    <property type="entry name" value="Peroxiredoxin_BCP/PrxQ"/>
</dbReference>
<dbReference type="AlphaFoldDB" id="A0A238JDU1"/>
<evidence type="ECO:0000256" key="8">
    <source>
        <dbReference type="ARBA" id="ARBA00023284"/>
    </source>
</evidence>
<dbReference type="GO" id="GO:0045454">
    <property type="term" value="P:cell redox homeostasis"/>
    <property type="evidence" value="ECO:0007669"/>
    <property type="project" value="TreeGrafter"/>
</dbReference>
<evidence type="ECO:0000256" key="11">
    <source>
        <dbReference type="ARBA" id="ARBA00042639"/>
    </source>
</evidence>
<dbReference type="RefSeq" id="WP_099246473.1">
    <property type="nucleotide sequence ID" value="NZ_FXXP01000002.1"/>
</dbReference>
<protein>
    <recommendedName>
        <fullName evidence="3">thioredoxin-dependent peroxiredoxin</fullName>
        <ecNumber evidence="3">1.11.1.24</ecNumber>
    </recommendedName>
    <alternativeName>
        <fullName evidence="9">Thioredoxin peroxidase</fullName>
    </alternativeName>
    <alternativeName>
        <fullName evidence="11">Thioredoxin-dependent peroxiredoxin Bcp</fullName>
    </alternativeName>
</protein>
<keyword evidence="4 16" id="KW-0575">Peroxidase</keyword>
<dbReference type="Proteomes" id="UP000225972">
    <property type="component" value="Unassembled WGS sequence"/>
</dbReference>
<dbReference type="CDD" id="cd03017">
    <property type="entry name" value="PRX_BCP"/>
    <property type="match status" value="1"/>
</dbReference>
<evidence type="ECO:0000256" key="14">
    <source>
        <dbReference type="SAM" id="MobiDB-lite"/>
    </source>
</evidence>
<comment type="subunit">
    <text evidence="2">Monomer.</text>
</comment>
<dbReference type="Pfam" id="PF00578">
    <property type="entry name" value="AhpC-TSA"/>
    <property type="match status" value="1"/>
</dbReference>
<evidence type="ECO:0000256" key="12">
    <source>
        <dbReference type="ARBA" id="ARBA00049091"/>
    </source>
</evidence>
<dbReference type="InterPro" id="IPR013766">
    <property type="entry name" value="Thioredoxin_domain"/>
</dbReference>
<evidence type="ECO:0000256" key="10">
    <source>
        <dbReference type="ARBA" id="ARBA00038489"/>
    </source>
</evidence>
<keyword evidence="17" id="KW-1185">Reference proteome</keyword>
<feature type="region of interest" description="Disordered" evidence="14">
    <location>
        <begin position="1"/>
        <end position="20"/>
    </location>
</feature>
<gene>
    <name evidence="16" type="primary">bcp_2</name>
    <name evidence="16" type="ORF">TRP8649_02965</name>
</gene>
<dbReference type="EC" id="1.11.1.24" evidence="3"/>
<accession>A0A238JDU1</accession>
<evidence type="ECO:0000256" key="6">
    <source>
        <dbReference type="ARBA" id="ARBA00023002"/>
    </source>
</evidence>
<reference evidence="17" key="1">
    <citation type="submission" date="2017-05" db="EMBL/GenBank/DDBJ databases">
        <authorList>
            <person name="Rodrigo-Torres L."/>
            <person name="Arahal R. D."/>
            <person name="Lucena T."/>
        </authorList>
    </citation>
    <scope>NUCLEOTIDE SEQUENCE [LARGE SCALE GENOMIC DNA]</scope>
    <source>
        <strain evidence="17">CECT 8649</strain>
    </source>
</reference>
<keyword evidence="5" id="KW-0049">Antioxidant</keyword>
<feature type="active site" description="Cysteine sulfenic acid (-SOH) intermediate; for peroxidase activity" evidence="13">
    <location>
        <position position="45"/>
    </location>
</feature>
<dbReference type="GO" id="GO:0034599">
    <property type="term" value="P:cellular response to oxidative stress"/>
    <property type="evidence" value="ECO:0007669"/>
    <property type="project" value="TreeGrafter"/>
</dbReference>
<sequence>MSDTSLTAAPEFSLPSSSGETVSLSDLAGNPAVLFFYPRDNTPGCTTENLDFTALYGEFQSLNCAVFGVSKDSMASHEKFISKKALAVPLLSDEDGTLCEDFGVWVEKKMYGKTFMGIERATFLIDGDGQIVKAWRKVKVKDHAQEVLDAVRAL</sequence>
<evidence type="ECO:0000256" key="2">
    <source>
        <dbReference type="ARBA" id="ARBA00011245"/>
    </source>
</evidence>
<dbReference type="EMBL" id="FXXP01000002">
    <property type="protein sequence ID" value="SMX28838.1"/>
    <property type="molecule type" value="Genomic_DNA"/>
</dbReference>
<comment type="function">
    <text evidence="1">Thiol-specific peroxidase that catalyzes the reduction of hydrogen peroxide and organic hydroperoxides to water and alcohols, respectively. Plays a role in cell protection against oxidative stress by detoxifying peroxides and as sensor of hydrogen peroxide-mediated signaling events.</text>
</comment>
<dbReference type="PIRSF" id="PIRSF000239">
    <property type="entry name" value="AHPC"/>
    <property type="match status" value="1"/>
</dbReference>
<dbReference type="Gene3D" id="3.40.30.10">
    <property type="entry name" value="Glutaredoxin"/>
    <property type="match status" value="1"/>
</dbReference>
<dbReference type="PANTHER" id="PTHR42801">
    <property type="entry name" value="THIOREDOXIN-DEPENDENT PEROXIDE REDUCTASE"/>
    <property type="match status" value="1"/>
</dbReference>
<dbReference type="PANTHER" id="PTHR42801:SF4">
    <property type="entry name" value="AHPC_TSA FAMILY PROTEIN"/>
    <property type="match status" value="1"/>
</dbReference>
<dbReference type="InterPro" id="IPR036249">
    <property type="entry name" value="Thioredoxin-like_sf"/>
</dbReference>
<dbReference type="InterPro" id="IPR000866">
    <property type="entry name" value="AhpC/TSA"/>
</dbReference>
<evidence type="ECO:0000256" key="7">
    <source>
        <dbReference type="ARBA" id="ARBA00023157"/>
    </source>
</evidence>
<keyword evidence="6 16" id="KW-0560">Oxidoreductase</keyword>
<evidence type="ECO:0000256" key="9">
    <source>
        <dbReference type="ARBA" id="ARBA00032824"/>
    </source>
</evidence>
<dbReference type="InterPro" id="IPR024706">
    <property type="entry name" value="Peroxiredoxin_AhpC-typ"/>
</dbReference>
<feature type="domain" description="Thioredoxin" evidence="15">
    <location>
        <begin position="3"/>
        <end position="154"/>
    </location>
</feature>
<evidence type="ECO:0000259" key="15">
    <source>
        <dbReference type="PROSITE" id="PS51352"/>
    </source>
</evidence>
<keyword evidence="7" id="KW-1015">Disulfide bond</keyword>
<evidence type="ECO:0000256" key="13">
    <source>
        <dbReference type="PIRSR" id="PIRSR000239-1"/>
    </source>
</evidence>
<proteinExistence type="inferred from homology"/>
<keyword evidence="8" id="KW-0676">Redox-active center</keyword>
<dbReference type="SUPFAM" id="SSF52833">
    <property type="entry name" value="Thioredoxin-like"/>
    <property type="match status" value="1"/>
</dbReference>
<evidence type="ECO:0000256" key="1">
    <source>
        <dbReference type="ARBA" id="ARBA00003330"/>
    </source>
</evidence>
<evidence type="ECO:0000256" key="4">
    <source>
        <dbReference type="ARBA" id="ARBA00022559"/>
    </source>
</evidence>
<dbReference type="OrthoDB" id="9812811at2"/>